<dbReference type="Pfam" id="PF06224">
    <property type="entry name" value="AlkZ-like"/>
    <property type="match status" value="1"/>
</dbReference>
<evidence type="ECO:0000313" key="1">
    <source>
        <dbReference type="EMBL" id="TPG12918.1"/>
    </source>
</evidence>
<dbReference type="GO" id="GO:0003677">
    <property type="term" value="F:DNA binding"/>
    <property type="evidence" value="ECO:0007669"/>
    <property type="project" value="UniProtKB-KW"/>
</dbReference>
<dbReference type="AlphaFoldDB" id="A0A502CIZ5"/>
<evidence type="ECO:0000313" key="2">
    <source>
        <dbReference type="Proteomes" id="UP000317722"/>
    </source>
</evidence>
<protein>
    <submittedName>
        <fullName evidence="1">Winged helix DNA-binding domain-containing protein</fullName>
    </submittedName>
</protein>
<keyword evidence="1" id="KW-0238">DNA-binding</keyword>
<sequence>MAVMDSTRALAQRLGTQRLSSAPLARAADVVRLLTCVQSQERDHAFFSLAMRSRKDRYAAVQREFDTGAFVRTHILRPTWHFVAPEDLRWILDLTSPRVLSSMAARHRQLGLDDNTRLDDGLELLANLLQDKHFLTRPELGEAFVERGSPIKPGEQLGHLLIVAEMRGLVCSGPMKGAHHSYALVDEVIPPTPERSLDEAVVELVRRFFTGHGPASVKDFTRWATMTMADTKAALAQLGDELEEVEVDGIPHWFDPTQVRRRSPVAPAAYLFPTYDEAVLTYPRVNFPALPDHPYAEHTDPFWASIVLDGTNVGLWKRTVRPDVVEVEVRLAPAVAAEGREQVRVAAQRLAGFLERDLSLVENEGRPHLWGGALGHPSRRPRRADR</sequence>
<dbReference type="InterPro" id="IPR009351">
    <property type="entry name" value="AlkZ-like"/>
</dbReference>
<proteinExistence type="predicted"/>
<dbReference type="EMBL" id="RCZM01000008">
    <property type="protein sequence ID" value="TPG12918.1"/>
    <property type="molecule type" value="Genomic_DNA"/>
</dbReference>
<comment type="caution">
    <text evidence="1">The sequence shown here is derived from an EMBL/GenBank/DDBJ whole genome shotgun (WGS) entry which is preliminary data.</text>
</comment>
<accession>A0A502CIZ5</accession>
<organism evidence="1 2">
    <name type="scientific">Pedococcus bigeumensis</name>
    <dbReference type="NCBI Taxonomy" id="433644"/>
    <lineage>
        <taxon>Bacteria</taxon>
        <taxon>Bacillati</taxon>
        <taxon>Actinomycetota</taxon>
        <taxon>Actinomycetes</taxon>
        <taxon>Micrococcales</taxon>
        <taxon>Intrasporangiaceae</taxon>
        <taxon>Pedococcus</taxon>
    </lineage>
</organism>
<reference evidence="1 2" key="1">
    <citation type="journal article" date="2019" name="Environ. Microbiol.">
        <title>Species interactions and distinct microbial communities in high Arctic permafrost affected cryosols are associated with the CH4 and CO2 gas fluxes.</title>
        <authorList>
            <person name="Altshuler I."/>
            <person name="Hamel J."/>
            <person name="Turney S."/>
            <person name="Magnuson E."/>
            <person name="Levesque R."/>
            <person name="Greer C."/>
            <person name="Whyte L.G."/>
        </authorList>
    </citation>
    <scope>NUCLEOTIDE SEQUENCE [LARGE SCALE GENOMIC DNA]</scope>
    <source>
        <strain evidence="1 2">S9.3A</strain>
    </source>
</reference>
<keyword evidence="2" id="KW-1185">Reference proteome</keyword>
<dbReference type="Proteomes" id="UP000317722">
    <property type="component" value="Unassembled WGS sequence"/>
</dbReference>
<dbReference type="RefSeq" id="WP_140743833.1">
    <property type="nucleotide sequence ID" value="NZ_RCZM01000008.1"/>
</dbReference>
<gene>
    <name evidence="1" type="ORF">EAH86_19455</name>
</gene>
<dbReference type="PANTHER" id="PTHR38479">
    <property type="entry name" value="LMO0824 PROTEIN"/>
    <property type="match status" value="1"/>
</dbReference>
<name>A0A502CIZ5_9MICO</name>
<dbReference type="OrthoDB" id="9148135at2"/>
<dbReference type="PANTHER" id="PTHR38479:SF2">
    <property type="entry name" value="WINGED HELIX DNA-BINDING DOMAIN-CONTAINING PROTEIN"/>
    <property type="match status" value="1"/>
</dbReference>